<gene>
    <name evidence="3" type="ORF">ZYGR_0AI06860</name>
</gene>
<comment type="similarity">
    <text evidence="1">Belongs to the GID4/VID24 family.</text>
</comment>
<protein>
    <recommendedName>
        <fullName evidence="5">Vacuolar import and degradation protein 24</fullName>
    </recommendedName>
</protein>
<dbReference type="Proteomes" id="UP000187013">
    <property type="component" value="Unassembled WGS sequence"/>
</dbReference>
<name>A0A1Q3ACJ1_ZYGRO</name>
<feature type="region of interest" description="Disordered" evidence="2">
    <location>
        <begin position="72"/>
        <end position="100"/>
    </location>
</feature>
<organism evidence="3 4">
    <name type="scientific">Zygosaccharomyces rouxii</name>
    <dbReference type="NCBI Taxonomy" id="4956"/>
    <lineage>
        <taxon>Eukaryota</taxon>
        <taxon>Fungi</taxon>
        <taxon>Dikarya</taxon>
        <taxon>Ascomycota</taxon>
        <taxon>Saccharomycotina</taxon>
        <taxon>Saccharomycetes</taxon>
        <taxon>Saccharomycetales</taxon>
        <taxon>Saccharomycetaceae</taxon>
        <taxon>Zygosaccharomyces</taxon>
    </lineage>
</organism>
<proteinExistence type="inferred from homology"/>
<dbReference type="EMBL" id="BDGX01000035">
    <property type="protein sequence ID" value="GAV53402.1"/>
    <property type="molecule type" value="Genomic_DNA"/>
</dbReference>
<dbReference type="Pfam" id="PF09783">
    <property type="entry name" value="Vac_ImportDeg"/>
    <property type="match status" value="1"/>
</dbReference>
<dbReference type="PANTHER" id="PTHR14534:SF3">
    <property type="entry name" value="GID COMPLEX SUBUNIT 4 HOMOLOG"/>
    <property type="match status" value="1"/>
</dbReference>
<dbReference type="InterPro" id="IPR018618">
    <property type="entry name" value="GID4/10-like"/>
</dbReference>
<comment type="caution">
    <text evidence="3">The sequence shown here is derived from an EMBL/GenBank/DDBJ whole genome shotgun (WGS) entry which is preliminary data.</text>
</comment>
<dbReference type="PANTHER" id="PTHR14534">
    <property type="entry name" value="VACUOLAR IMPORT AND DEGRADATION PROTEIN 24"/>
    <property type="match status" value="1"/>
</dbReference>
<dbReference type="GO" id="GO:0043161">
    <property type="term" value="P:proteasome-mediated ubiquitin-dependent protein catabolic process"/>
    <property type="evidence" value="ECO:0007669"/>
    <property type="project" value="TreeGrafter"/>
</dbReference>
<evidence type="ECO:0000313" key="4">
    <source>
        <dbReference type="Proteomes" id="UP000187013"/>
    </source>
</evidence>
<dbReference type="GO" id="GO:0007039">
    <property type="term" value="P:protein catabolic process in the vacuole"/>
    <property type="evidence" value="ECO:0007669"/>
    <property type="project" value="TreeGrafter"/>
</dbReference>
<feature type="region of interest" description="Disordered" evidence="2">
    <location>
        <begin position="1"/>
        <end position="31"/>
    </location>
</feature>
<sequence>MINENTKNIKGGKAYQQQSPYAKGGSPETAVCVTPTSAKESAVSNAVHVAGLLRQEPQRSNSRDSLRSLQQLVDRGEEDTDSCGKPYINEDSSSYGMSVPLKNARSDSCTTTTNYLRPRMQFTGYQISGYKKYQVVINLKTVGLPISGATSPSPHVTGFLTIRGLTNQHPEITTYFEAFAVTHRELGFLSSSWSKDSVISSCRADDQTDLEHWLNFPAFKQLFLHGSQDGTPTLNDVIDGTCEFDNYLDQRFIFMRWKEKYLVPEELSDGVEGASYDGFYYIVHDQVTGNVQGFYYHKDAEKFQQLELVPSAAATGDCSSCDFEMA</sequence>
<dbReference type="GO" id="GO:0005773">
    <property type="term" value="C:vacuole"/>
    <property type="evidence" value="ECO:0007669"/>
    <property type="project" value="GOC"/>
</dbReference>
<dbReference type="GO" id="GO:0006623">
    <property type="term" value="P:protein targeting to vacuole"/>
    <property type="evidence" value="ECO:0007669"/>
    <property type="project" value="TreeGrafter"/>
</dbReference>
<accession>A0A1Q3ACJ1</accession>
<dbReference type="OrthoDB" id="62at2759"/>
<reference evidence="3 4" key="1">
    <citation type="submission" date="2016-08" db="EMBL/GenBank/DDBJ databases">
        <title>Draft genome sequence of allopolyploid Zygosaccharomyces rouxii.</title>
        <authorList>
            <person name="Watanabe J."/>
            <person name="Uehara K."/>
            <person name="Mogi Y."/>
            <person name="Tsukioka Y."/>
        </authorList>
    </citation>
    <scope>NUCLEOTIDE SEQUENCE [LARGE SCALE GENOMIC DNA]</scope>
    <source>
        <strain evidence="3 4">NBRC 110957</strain>
    </source>
</reference>
<evidence type="ECO:0000313" key="3">
    <source>
        <dbReference type="EMBL" id="GAV53402.1"/>
    </source>
</evidence>
<dbReference type="AlphaFoldDB" id="A0A1Q3ACJ1"/>
<evidence type="ECO:0000256" key="1">
    <source>
        <dbReference type="ARBA" id="ARBA00061469"/>
    </source>
</evidence>
<dbReference type="GO" id="GO:0034657">
    <property type="term" value="C:GID complex"/>
    <property type="evidence" value="ECO:0007669"/>
    <property type="project" value="TreeGrafter"/>
</dbReference>
<evidence type="ECO:0000256" key="2">
    <source>
        <dbReference type="SAM" id="MobiDB-lite"/>
    </source>
</evidence>
<dbReference type="GO" id="GO:0045721">
    <property type="term" value="P:negative regulation of gluconeogenesis"/>
    <property type="evidence" value="ECO:0007669"/>
    <property type="project" value="TreeGrafter"/>
</dbReference>
<evidence type="ECO:0008006" key="5">
    <source>
        <dbReference type="Google" id="ProtNLM"/>
    </source>
</evidence>